<feature type="domain" description="Acyl-CoA dehydrogenase/oxidase N-terminal" evidence="1">
    <location>
        <begin position="49"/>
        <end position="123"/>
    </location>
</feature>
<keyword evidence="3" id="KW-1185">Reference proteome</keyword>
<geneLocation type="plasmid" evidence="2 3">
    <name>unnamed1</name>
</geneLocation>
<dbReference type="Gene3D" id="1.10.540.10">
    <property type="entry name" value="Acyl-CoA dehydrogenase/oxidase, N-terminal domain"/>
    <property type="match status" value="1"/>
</dbReference>
<name>A0AA50CPZ6_9HYPH</name>
<dbReference type="EMBL" id="CP132303">
    <property type="protein sequence ID" value="WLR99967.1"/>
    <property type="molecule type" value="Genomic_DNA"/>
</dbReference>
<dbReference type="GO" id="GO:0050660">
    <property type="term" value="F:flavin adenine dinucleotide binding"/>
    <property type="evidence" value="ECO:0007669"/>
    <property type="project" value="InterPro"/>
</dbReference>
<dbReference type="GO" id="GO:0016627">
    <property type="term" value="F:oxidoreductase activity, acting on the CH-CH group of donors"/>
    <property type="evidence" value="ECO:0007669"/>
    <property type="project" value="InterPro"/>
</dbReference>
<evidence type="ECO:0000313" key="2">
    <source>
        <dbReference type="EMBL" id="WLR99967.1"/>
    </source>
</evidence>
<dbReference type="InterPro" id="IPR037069">
    <property type="entry name" value="AcylCoA_DH/ox_N_sf"/>
</dbReference>
<dbReference type="Pfam" id="PF02771">
    <property type="entry name" value="Acyl-CoA_dh_N"/>
    <property type="match status" value="1"/>
</dbReference>
<dbReference type="AlphaFoldDB" id="A0AA50CPZ6"/>
<protein>
    <submittedName>
        <fullName evidence="2">Acyl-CoA dehydrogenase family protein</fullName>
    </submittedName>
</protein>
<gene>
    <name evidence="2" type="ORF">Q9313_17935</name>
</gene>
<dbReference type="InterPro" id="IPR009100">
    <property type="entry name" value="AcylCoA_DH/oxidase_NM_dom_sf"/>
</dbReference>
<organism evidence="2 3">
    <name type="scientific">Shinella sumterensis</name>
    <dbReference type="NCBI Taxonomy" id="1967501"/>
    <lineage>
        <taxon>Bacteria</taxon>
        <taxon>Pseudomonadati</taxon>
        <taxon>Pseudomonadota</taxon>
        <taxon>Alphaproteobacteria</taxon>
        <taxon>Hyphomicrobiales</taxon>
        <taxon>Rhizobiaceae</taxon>
        <taxon>Shinella</taxon>
    </lineage>
</organism>
<dbReference type="RefSeq" id="WP_306039348.1">
    <property type="nucleotide sequence ID" value="NZ_CP132303.1"/>
</dbReference>
<accession>A0AA50CPZ6</accession>
<dbReference type="Proteomes" id="UP001234585">
    <property type="component" value="Plasmid unnamed1"/>
</dbReference>
<reference evidence="2 3" key="1">
    <citation type="submission" date="2023-08" db="EMBL/GenBank/DDBJ databases">
        <title>Pathogen: clinical or host-associated sample.</title>
        <authorList>
            <person name="Hergert J."/>
            <person name="Casey R."/>
            <person name="Wagner J."/>
            <person name="Young E.L."/>
            <person name="Oakeson K.F."/>
        </authorList>
    </citation>
    <scope>NUCLEOTIDE SEQUENCE [LARGE SCALE GENOMIC DNA]</scope>
    <source>
        <strain evidence="2 3">1760953</strain>
        <plasmid evidence="2 3">unnamed1</plasmid>
    </source>
</reference>
<keyword evidence="2" id="KW-0614">Plasmid</keyword>
<evidence type="ECO:0000313" key="3">
    <source>
        <dbReference type="Proteomes" id="UP001234585"/>
    </source>
</evidence>
<sequence>MGTISSTLDHPSRTAAVIGTEDEALTIIRTLAGVFGGTAGEPGTAELRLELLSRSGLFGISVPTDNGGIDVSNTVLATICCEAAVRSAPLADILAAHFVGLESLRSHGTEGQRKTVFAAALAGARVARGAARSGEALPIQSNGVALRFGGEVFCTPCARHADWMLLPVQTGGRTGKLLLPVRSEGVHFVANTCEPAPGAAQAAEHVLLKDVAVEPDFLLQASGDAVPVAVPRSLGLLLEAACRLGAARGVLERLLDAGDADPLGVGLFTARLAATEAIIADAGRAIDAAQIGLADQHRINAFQASASALASAQAVAHDAASAGREAPADMPLTAQVMEALAESGRITIDAHRSGGARDV</sequence>
<dbReference type="SUPFAM" id="SSF56645">
    <property type="entry name" value="Acyl-CoA dehydrogenase NM domain-like"/>
    <property type="match status" value="1"/>
</dbReference>
<proteinExistence type="predicted"/>
<dbReference type="InterPro" id="IPR013786">
    <property type="entry name" value="AcylCoA_DH/ox_N"/>
</dbReference>
<evidence type="ECO:0000259" key="1">
    <source>
        <dbReference type="Pfam" id="PF02771"/>
    </source>
</evidence>